<evidence type="ECO:0000256" key="2">
    <source>
        <dbReference type="ARBA" id="ARBA00009410"/>
    </source>
</evidence>
<evidence type="ECO:0000313" key="7">
    <source>
        <dbReference type="Proteomes" id="UP000604475"/>
    </source>
</evidence>
<accession>A0A937UTD3</accession>
<dbReference type="InterPro" id="IPR017741">
    <property type="entry name" value="FAD-dependent_OxRdtase_HpnW"/>
</dbReference>
<keyword evidence="7" id="KW-1185">Reference proteome</keyword>
<keyword evidence="4" id="KW-0560">Oxidoreductase</keyword>
<dbReference type="InterPro" id="IPR006076">
    <property type="entry name" value="FAD-dep_OxRdtase"/>
</dbReference>
<sequence length="387" mass="40728">MLGRMGLGSEPVDLVVVGAGIVGLAHAAEGVRRGLRVAVVERDEFARGASVRNFGHGCVSGQAGAAFGYAKAARERWLELGRLAGFWAEPTGTVVAARSEEELAVLAEFAAAGAAPAELLDADGVRARVPLRAKTLLGGAWLPWDIRVDPREAVGALARWLASVGVTFHWRTAVTGLEPGVLRTSRGDLAAPAIVLATGHDLDWLFPELAERAGVRRCALQMLRVATPGPAARAPGDGERFGPGVLTGLSLLRYAGFAGCPSLPALRARFERERPDLLAVDMNLMFTQLPDGDLIIGDTHETAVTHLPFQAETVDDLVLAETADLLGVPAADLVVRERWRGYYASAPGREFLVAAPLPGARVVTVTTGIGMTTSHGLAAEVLADLIP</sequence>
<dbReference type="AlphaFoldDB" id="A0A937UTD3"/>
<dbReference type="GO" id="GO:0016491">
    <property type="term" value="F:oxidoreductase activity"/>
    <property type="evidence" value="ECO:0007669"/>
    <property type="project" value="UniProtKB-KW"/>
</dbReference>
<dbReference type="GO" id="GO:0005737">
    <property type="term" value="C:cytoplasm"/>
    <property type="evidence" value="ECO:0007669"/>
    <property type="project" value="TreeGrafter"/>
</dbReference>
<dbReference type="PANTHER" id="PTHR13847:SF286">
    <property type="entry name" value="D-AMINO ACID DEHYDROGENASE"/>
    <property type="match status" value="1"/>
</dbReference>
<dbReference type="SUPFAM" id="SSF51905">
    <property type="entry name" value="FAD/NAD(P)-binding domain"/>
    <property type="match status" value="1"/>
</dbReference>
<comment type="cofactor">
    <cofactor evidence="1">
        <name>FAD</name>
        <dbReference type="ChEBI" id="CHEBI:57692"/>
    </cofactor>
</comment>
<dbReference type="Pfam" id="PF01266">
    <property type="entry name" value="DAO"/>
    <property type="match status" value="1"/>
</dbReference>
<evidence type="ECO:0000313" key="6">
    <source>
        <dbReference type="EMBL" id="MBL7632998.1"/>
    </source>
</evidence>
<evidence type="ECO:0000259" key="5">
    <source>
        <dbReference type="Pfam" id="PF01266"/>
    </source>
</evidence>
<organism evidence="6 7">
    <name type="scientific">Frankia nepalensis</name>
    <dbReference type="NCBI Taxonomy" id="1836974"/>
    <lineage>
        <taxon>Bacteria</taxon>
        <taxon>Bacillati</taxon>
        <taxon>Actinomycetota</taxon>
        <taxon>Actinomycetes</taxon>
        <taxon>Frankiales</taxon>
        <taxon>Frankiaceae</taxon>
        <taxon>Frankia</taxon>
    </lineage>
</organism>
<proteinExistence type="inferred from homology"/>
<comment type="caution">
    <text evidence="6">The sequence shown here is derived from an EMBL/GenBank/DDBJ whole genome shotgun (WGS) entry which is preliminary data.</text>
</comment>
<dbReference type="PANTHER" id="PTHR13847">
    <property type="entry name" value="SARCOSINE DEHYDROGENASE-RELATED"/>
    <property type="match status" value="1"/>
</dbReference>
<dbReference type="Gene3D" id="3.50.50.60">
    <property type="entry name" value="FAD/NAD(P)-binding domain"/>
    <property type="match status" value="1"/>
</dbReference>
<dbReference type="Proteomes" id="UP000604475">
    <property type="component" value="Unassembled WGS sequence"/>
</dbReference>
<keyword evidence="3" id="KW-0285">Flavoprotein</keyword>
<name>A0A937UTD3_9ACTN</name>
<comment type="similarity">
    <text evidence="2">Belongs to the DadA oxidoreductase family.</text>
</comment>
<evidence type="ECO:0000256" key="1">
    <source>
        <dbReference type="ARBA" id="ARBA00001974"/>
    </source>
</evidence>
<evidence type="ECO:0000256" key="3">
    <source>
        <dbReference type="ARBA" id="ARBA00022630"/>
    </source>
</evidence>
<evidence type="ECO:0000256" key="4">
    <source>
        <dbReference type="ARBA" id="ARBA00023002"/>
    </source>
</evidence>
<protein>
    <submittedName>
        <fullName evidence="6">TIGR03364 family FAD-dependent oxidoreductase</fullName>
    </submittedName>
</protein>
<reference evidence="6" key="1">
    <citation type="submission" date="2020-12" db="EMBL/GenBank/DDBJ databases">
        <title>Genomic characterization of non-nitrogen-fixing Frankia strains.</title>
        <authorList>
            <person name="Carlos-Shanley C."/>
            <person name="Guerra T."/>
            <person name="Hahn D."/>
        </authorList>
    </citation>
    <scope>NUCLEOTIDE SEQUENCE</scope>
    <source>
        <strain evidence="6">CN6</strain>
    </source>
</reference>
<dbReference type="EMBL" id="JAEACQ010000363">
    <property type="protein sequence ID" value="MBL7632998.1"/>
    <property type="molecule type" value="Genomic_DNA"/>
</dbReference>
<dbReference type="NCBIfam" id="TIGR03364">
    <property type="entry name" value="HpnW_proposed"/>
    <property type="match status" value="1"/>
</dbReference>
<gene>
    <name evidence="6" type="ORF">I7412_38770</name>
</gene>
<feature type="domain" description="FAD dependent oxidoreductase" evidence="5">
    <location>
        <begin position="13"/>
        <end position="385"/>
    </location>
</feature>
<dbReference type="InterPro" id="IPR036188">
    <property type="entry name" value="FAD/NAD-bd_sf"/>
</dbReference>
<dbReference type="Gene3D" id="3.30.9.10">
    <property type="entry name" value="D-Amino Acid Oxidase, subunit A, domain 2"/>
    <property type="match status" value="1"/>
</dbReference>